<evidence type="ECO:0000313" key="1">
    <source>
        <dbReference type="EnsemblPlants" id="AVESA.00010b.r2.2DG0375380.1.CDS"/>
    </source>
</evidence>
<protein>
    <submittedName>
        <fullName evidence="1">Uncharacterized protein</fullName>
    </submittedName>
</protein>
<name>A0ACD5V5B6_AVESA</name>
<evidence type="ECO:0000313" key="2">
    <source>
        <dbReference type="Proteomes" id="UP001732700"/>
    </source>
</evidence>
<reference evidence="1" key="1">
    <citation type="submission" date="2021-05" db="EMBL/GenBank/DDBJ databases">
        <authorList>
            <person name="Scholz U."/>
            <person name="Mascher M."/>
            <person name="Fiebig A."/>
        </authorList>
    </citation>
    <scope>NUCLEOTIDE SEQUENCE [LARGE SCALE GENOMIC DNA]</scope>
</reference>
<organism evidence="1 2">
    <name type="scientific">Avena sativa</name>
    <name type="common">Oat</name>
    <dbReference type="NCBI Taxonomy" id="4498"/>
    <lineage>
        <taxon>Eukaryota</taxon>
        <taxon>Viridiplantae</taxon>
        <taxon>Streptophyta</taxon>
        <taxon>Embryophyta</taxon>
        <taxon>Tracheophyta</taxon>
        <taxon>Spermatophyta</taxon>
        <taxon>Magnoliopsida</taxon>
        <taxon>Liliopsida</taxon>
        <taxon>Poales</taxon>
        <taxon>Poaceae</taxon>
        <taxon>BOP clade</taxon>
        <taxon>Pooideae</taxon>
        <taxon>Poodae</taxon>
        <taxon>Poeae</taxon>
        <taxon>Poeae Chloroplast Group 1 (Aveneae type)</taxon>
        <taxon>Aveninae</taxon>
        <taxon>Avena</taxon>
    </lineage>
</organism>
<sequence length="558" mass="60139">MDSAAWLVPFPPRPQLSSGVMLGSGCHCHSASLASRARMQVNGQVCHPQSPPPAGQANGSAARPREQRNLRTFTSVQFAKTKTKKSSVRNVQIHVVARRTGLLHALPPTRSIAAGNGRTRVQRINHRSNQRPEAVPVRVATMRRVRRRPNTLEPHWSAYKSGAGPDGTFPVISDSVPVSKRKEEMGLNGALFLFLVCAAARAAASVRDGPLLNGNFEYPPHKSQMNGSRVLGAHAIPYWTVTGFVEHIKSGTKEGDMVLTVPDGSHAMRLGTESTIKQQLSVTRGKYYSVTFSAARTCAQDEKLHVSIVPGDPPGELPIQTVYTSSGWDSYSWAFKATRGVVSFVIHHGDDMLEDPACGPIIDNVAIRTLNPPHATHNNLLKNGDFEEGPYIAKGSPWGVLVPPLNEDHVSPLPGWMIMASSKVVKYIDAEHFRVPHGSRAVELVAGLEVALVQEVDTVPGSACRLEFSVGDAADRCAASPMSVQVATAGGSKSVEYNSAGTGGFKRDALDFTAQHNRTRVVFYSTGYHMTSDGTGTLCGPVVDHVSLVCVPPTHARR</sequence>
<keyword evidence="2" id="KW-1185">Reference proteome</keyword>
<dbReference type="EnsemblPlants" id="AVESA.00010b.r2.2DG0375380.1">
    <property type="protein sequence ID" value="AVESA.00010b.r2.2DG0375380.1.CDS"/>
    <property type="gene ID" value="AVESA.00010b.r2.2DG0375380"/>
</dbReference>
<dbReference type="Proteomes" id="UP001732700">
    <property type="component" value="Chromosome 2D"/>
</dbReference>
<proteinExistence type="predicted"/>
<accession>A0ACD5V5B6</accession>
<reference evidence="1" key="2">
    <citation type="submission" date="2025-09" db="UniProtKB">
        <authorList>
            <consortium name="EnsemblPlants"/>
        </authorList>
    </citation>
    <scope>IDENTIFICATION</scope>
</reference>